<keyword evidence="7" id="KW-0675">Receptor</keyword>
<dbReference type="PRINTS" id="PR00237">
    <property type="entry name" value="GPCRRHODOPSN"/>
</dbReference>
<dbReference type="Gene3D" id="1.20.1070.10">
    <property type="entry name" value="Rhodopsin 7-helix transmembrane proteins"/>
    <property type="match status" value="1"/>
</dbReference>
<evidence type="ECO:0000256" key="5">
    <source>
        <dbReference type="ARBA" id="ARBA00023136"/>
    </source>
</evidence>
<gene>
    <name evidence="11" type="ORF">NDU88_001888</name>
</gene>
<feature type="domain" description="G-protein coupled receptors family 1 profile" evidence="10">
    <location>
        <begin position="89"/>
        <end position="343"/>
    </location>
</feature>
<dbReference type="Proteomes" id="UP001066276">
    <property type="component" value="Chromosome 7"/>
</dbReference>
<keyword evidence="5 9" id="KW-0472">Membrane</keyword>
<sequence>MLWMNHVLDASGLQRESIYQHLQRGSDRNPFYRAEIKLKRTMNAGNSTESYSTSLISNVSSPQCQVNKDFTYRYLPVVYLSVFLIGILGNGFGLWNLCRNWRKWNTLNVFVFNLGVADLLYVITLPFFASYYIEEEIWLFSLAFCRVTRCLFHVNLYASIGFLTCISVQRYIGIVHPMKMLGRFQKLAHAFLVSAIVWIWVIMQILPDLLFMKTDDNASHCYDSTGNESLSEYLPYSLLVMVFGFLIPFLVIIGCYSHVLVVLRKNENLDTSLKVRSIKLVIIVMVLFSICFFPYHLFRNLNLLTRLWQLDGACTQTLKNIYVTYQVTRGLACMNSAINPLVYLVTNENFVSKLRKIQTKAWQTCFFLKVGKVKYFSERIKMKTFAVDEQFDILDEE</sequence>
<keyword evidence="8" id="KW-0807">Transducer</keyword>
<dbReference type="GO" id="GO:0016020">
    <property type="term" value="C:membrane"/>
    <property type="evidence" value="ECO:0007669"/>
    <property type="project" value="UniProtKB-SubCell"/>
</dbReference>
<dbReference type="GO" id="GO:0008188">
    <property type="term" value="F:neuropeptide receptor activity"/>
    <property type="evidence" value="ECO:0007669"/>
    <property type="project" value="InterPro"/>
</dbReference>
<evidence type="ECO:0000256" key="3">
    <source>
        <dbReference type="ARBA" id="ARBA00022989"/>
    </source>
</evidence>
<feature type="transmembrane region" description="Helical" evidence="9">
    <location>
        <begin position="77"/>
        <end position="98"/>
    </location>
</feature>
<evidence type="ECO:0000256" key="7">
    <source>
        <dbReference type="ARBA" id="ARBA00023170"/>
    </source>
</evidence>
<keyword evidence="6" id="KW-1015">Disulfide bond</keyword>
<evidence type="ECO:0000256" key="2">
    <source>
        <dbReference type="ARBA" id="ARBA00022692"/>
    </source>
</evidence>
<dbReference type="EMBL" id="JANPWB010000011">
    <property type="protein sequence ID" value="KAJ1123419.1"/>
    <property type="molecule type" value="Genomic_DNA"/>
</dbReference>
<evidence type="ECO:0000256" key="9">
    <source>
        <dbReference type="SAM" id="Phobius"/>
    </source>
</evidence>
<evidence type="ECO:0000259" key="10">
    <source>
        <dbReference type="PROSITE" id="PS50262"/>
    </source>
</evidence>
<feature type="transmembrane region" description="Helical" evidence="9">
    <location>
        <begin position="110"/>
        <end position="133"/>
    </location>
</feature>
<evidence type="ECO:0000256" key="6">
    <source>
        <dbReference type="ARBA" id="ARBA00023157"/>
    </source>
</evidence>
<name>A0AAV7P6T4_PLEWA</name>
<evidence type="ECO:0000256" key="8">
    <source>
        <dbReference type="ARBA" id="ARBA00023224"/>
    </source>
</evidence>
<dbReference type="PANTHER" id="PTHR24244:SF0">
    <property type="entry name" value="G-PROTEIN COUPLED RECEPTORS FAMILY 1 PROFILE DOMAIN-CONTAINING PROTEIN"/>
    <property type="match status" value="1"/>
</dbReference>
<comment type="subcellular location">
    <subcellularLocation>
        <location evidence="1">Membrane</location>
        <topology evidence="1">Multi-pass membrane protein</topology>
    </subcellularLocation>
</comment>
<dbReference type="AlphaFoldDB" id="A0AAV7P6T4"/>
<dbReference type="FunFam" id="1.20.1070.10:FF:000017">
    <property type="entry name" value="lysophosphatidic acid receptor 4"/>
    <property type="match status" value="1"/>
</dbReference>
<keyword evidence="3 9" id="KW-1133">Transmembrane helix</keyword>
<organism evidence="11 12">
    <name type="scientific">Pleurodeles waltl</name>
    <name type="common">Iberian ribbed newt</name>
    <dbReference type="NCBI Taxonomy" id="8319"/>
    <lineage>
        <taxon>Eukaryota</taxon>
        <taxon>Metazoa</taxon>
        <taxon>Chordata</taxon>
        <taxon>Craniata</taxon>
        <taxon>Vertebrata</taxon>
        <taxon>Euteleostomi</taxon>
        <taxon>Amphibia</taxon>
        <taxon>Batrachia</taxon>
        <taxon>Caudata</taxon>
        <taxon>Salamandroidea</taxon>
        <taxon>Salamandridae</taxon>
        <taxon>Pleurodelinae</taxon>
        <taxon>Pleurodeles</taxon>
    </lineage>
</organism>
<evidence type="ECO:0000256" key="4">
    <source>
        <dbReference type="ARBA" id="ARBA00023040"/>
    </source>
</evidence>
<dbReference type="PRINTS" id="PR01157">
    <property type="entry name" value="P2YPURNOCPTR"/>
</dbReference>
<keyword evidence="4" id="KW-0297">G-protein coupled receptor</keyword>
<dbReference type="InterPro" id="IPR017452">
    <property type="entry name" value="GPCR_Rhodpsn_7TM"/>
</dbReference>
<evidence type="ECO:0000313" key="11">
    <source>
        <dbReference type="EMBL" id="KAJ1123419.1"/>
    </source>
</evidence>
<dbReference type="PANTHER" id="PTHR24244">
    <property type="entry name" value="NEUROPEPTIDE S RECEPTOR"/>
    <property type="match status" value="1"/>
</dbReference>
<feature type="transmembrane region" description="Helical" evidence="9">
    <location>
        <begin position="233"/>
        <end position="259"/>
    </location>
</feature>
<feature type="transmembrane region" description="Helical" evidence="9">
    <location>
        <begin position="280"/>
        <end position="298"/>
    </location>
</feature>
<reference evidence="11" key="1">
    <citation type="journal article" date="2022" name="bioRxiv">
        <title>Sequencing and chromosome-scale assembly of the giantPleurodeles waltlgenome.</title>
        <authorList>
            <person name="Brown T."/>
            <person name="Elewa A."/>
            <person name="Iarovenko S."/>
            <person name="Subramanian E."/>
            <person name="Araus A.J."/>
            <person name="Petzold A."/>
            <person name="Susuki M."/>
            <person name="Suzuki K.-i.T."/>
            <person name="Hayashi T."/>
            <person name="Toyoda A."/>
            <person name="Oliveira C."/>
            <person name="Osipova E."/>
            <person name="Leigh N.D."/>
            <person name="Simon A."/>
            <person name="Yun M.H."/>
        </authorList>
    </citation>
    <scope>NUCLEOTIDE SEQUENCE</scope>
    <source>
        <strain evidence="11">20211129_DDA</strain>
        <tissue evidence="11">Liver</tissue>
    </source>
</reference>
<comment type="caution">
    <text evidence="11">The sequence shown here is derived from an EMBL/GenBank/DDBJ whole genome shotgun (WGS) entry which is preliminary data.</text>
</comment>
<feature type="transmembrane region" description="Helical" evidence="9">
    <location>
        <begin position="187"/>
        <end position="206"/>
    </location>
</feature>
<evidence type="ECO:0000313" key="12">
    <source>
        <dbReference type="Proteomes" id="UP001066276"/>
    </source>
</evidence>
<feature type="transmembrane region" description="Helical" evidence="9">
    <location>
        <begin position="139"/>
        <end position="166"/>
    </location>
</feature>
<dbReference type="SUPFAM" id="SSF81321">
    <property type="entry name" value="Family A G protein-coupled receptor-like"/>
    <property type="match status" value="1"/>
</dbReference>
<protein>
    <recommendedName>
        <fullName evidence="10">G-protein coupled receptors family 1 profile domain-containing protein</fullName>
    </recommendedName>
</protein>
<dbReference type="Pfam" id="PF00001">
    <property type="entry name" value="7tm_1"/>
    <property type="match status" value="1"/>
</dbReference>
<proteinExistence type="predicted"/>
<accession>A0AAV7P6T4</accession>
<evidence type="ECO:0000256" key="1">
    <source>
        <dbReference type="ARBA" id="ARBA00004141"/>
    </source>
</evidence>
<dbReference type="InterPro" id="IPR000276">
    <property type="entry name" value="GPCR_Rhodpsn"/>
</dbReference>
<keyword evidence="12" id="KW-1185">Reference proteome</keyword>
<keyword evidence="2 9" id="KW-0812">Transmembrane</keyword>
<dbReference type="InterPro" id="IPR027294">
    <property type="entry name" value="NPS_rcpt"/>
</dbReference>
<dbReference type="PROSITE" id="PS50262">
    <property type="entry name" value="G_PROTEIN_RECEP_F1_2"/>
    <property type="match status" value="1"/>
</dbReference>